<dbReference type="EMBL" id="BARV01036150">
    <property type="protein sequence ID" value="GAI50972.1"/>
    <property type="molecule type" value="Genomic_DNA"/>
</dbReference>
<reference evidence="1" key="1">
    <citation type="journal article" date="2014" name="Front. Microbiol.">
        <title>High frequency of phylogenetically diverse reductive dehalogenase-homologous genes in deep subseafloor sedimentary metagenomes.</title>
        <authorList>
            <person name="Kawai M."/>
            <person name="Futagami T."/>
            <person name="Toyoda A."/>
            <person name="Takaki Y."/>
            <person name="Nishi S."/>
            <person name="Hori S."/>
            <person name="Arai W."/>
            <person name="Tsubouchi T."/>
            <person name="Morono Y."/>
            <person name="Uchiyama I."/>
            <person name="Ito T."/>
            <person name="Fujiyama A."/>
            <person name="Inagaki F."/>
            <person name="Takami H."/>
        </authorList>
    </citation>
    <scope>NUCLEOTIDE SEQUENCE</scope>
    <source>
        <strain evidence="1">Expedition CK06-06</strain>
    </source>
</reference>
<proteinExistence type="predicted"/>
<comment type="caution">
    <text evidence="1">The sequence shown here is derived from an EMBL/GenBank/DDBJ whole genome shotgun (WGS) entry which is preliminary data.</text>
</comment>
<organism evidence="1">
    <name type="scientific">marine sediment metagenome</name>
    <dbReference type="NCBI Taxonomy" id="412755"/>
    <lineage>
        <taxon>unclassified sequences</taxon>
        <taxon>metagenomes</taxon>
        <taxon>ecological metagenomes</taxon>
    </lineage>
</organism>
<accession>X1P3V4</accession>
<dbReference type="AlphaFoldDB" id="X1P3V4"/>
<sequence length="78" mass="8774">MKLSEEDISRVLVNDLPEQDEYDFIIFAAQDVGKLINTDFAKSREANQKAWSGISDLMARCIARGKRLADVGRKEAKS</sequence>
<name>X1P3V4_9ZZZZ</name>
<protein>
    <submittedName>
        <fullName evidence="1">Uncharacterized protein</fullName>
    </submittedName>
</protein>
<evidence type="ECO:0000313" key="1">
    <source>
        <dbReference type="EMBL" id="GAI50972.1"/>
    </source>
</evidence>
<gene>
    <name evidence="1" type="ORF">S06H3_56224</name>
</gene>